<keyword evidence="9" id="KW-1185">Reference proteome</keyword>
<proteinExistence type="predicted"/>
<evidence type="ECO:0000313" key="7">
    <source>
        <dbReference type="EMBL" id="SHG19499.1"/>
    </source>
</evidence>
<evidence type="ECO:0000256" key="5">
    <source>
        <dbReference type="ARBA" id="ARBA00023136"/>
    </source>
</evidence>
<dbReference type="Pfam" id="PF01810">
    <property type="entry name" value="LysE"/>
    <property type="match status" value="1"/>
</dbReference>
<feature type="transmembrane region" description="Helical" evidence="6">
    <location>
        <begin position="6"/>
        <end position="27"/>
    </location>
</feature>
<gene>
    <name evidence="7" type="ORF">SAMN02745781_04191</name>
    <name evidence="8" type="ORF">SAMN02745781_04198</name>
</gene>
<dbReference type="AlphaFoldDB" id="A0A1M5HV56"/>
<feature type="transmembrane region" description="Helical" evidence="6">
    <location>
        <begin position="192"/>
        <end position="209"/>
    </location>
</feature>
<sequence>MIDFSILPIFFTAIFFLAISPGPDLVLISTYSSTKGFQAGFMVAIGIFFAGIMQTLLVALGLGQLMQSMPIFAYTIKILGALYLSYLGIKMLSSWYRNNQQTSNTKSSDENSTNLSLINKGFLNNLLNPKALLFFSLFLPQFTIGIGSLSVQILILGVLLSSFVFLVNCAFSVTFSQFGKLVSKKFKLGRHIDGLLGFIFLGLAIRLAASK</sequence>
<keyword evidence="2" id="KW-1003">Cell membrane</keyword>
<dbReference type="GO" id="GO:0015171">
    <property type="term" value="F:amino acid transmembrane transporter activity"/>
    <property type="evidence" value="ECO:0007669"/>
    <property type="project" value="TreeGrafter"/>
</dbReference>
<evidence type="ECO:0000256" key="4">
    <source>
        <dbReference type="ARBA" id="ARBA00022989"/>
    </source>
</evidence>
<dbReference type="PIRSF" id="PIRSF006324">
    <property type="entry name" value="LeuE"/>
    <property type="match status" value="1"/>
</dbReference>
<accession>A0A1M5HV56</accession>
<dbReference type="Proteomes" id="UP000184159">
    <property type="component" value="Unassembled WGS sequence"/>
</dbReference>
<keyword evidence="4 6" id="KW-1133">Transmembrane helix</keyword>
<reference evidence="9" key="1">
    <citation type="submission" date="2016-11" db="EMBL/GenBank/DDBJ databases">
        <authorList>
            <person name="Varghese N."/>
            <person name="Submissions S."/>
        </authorList>
    </citation>
    <scope>NUCLEOTIDE SEQUENCE [LARGE SCALE GENOMIC DNA]</scope>
    <source>
        <strain evidence="9">DSM 21264</strain>
    </source>
</reference>
<comment type="subcellular location">
    <subcellularLocation>
        <location evidence="1">Cell membrane</location>
        <topology evidence="1">Multi-pass membrane protein</topology>
    </subcellularLocation>
</comment>
<evidence type="ECO:0000256" key="2">
    <source>
        <dbReference type="ARBA" id="ARBA00022475"/>
    </source>
</evidence>
<name>A0A1M5HV56_VIBGA</name>
<feature type="transmembrane region" description="Helical" evidence="6">
    <location>
        <begin position="71"/>
        <end position="89"/>
    </location>
</feature>
<evidence type="ECO:0000313" key="8">
    <source>
        <dbReference type="EMBL" id="SHG19785.1"/>
    </source>
</evidence>
<dbReference type="InterPro" id="IPR001123">
    <property type="entry name" value="LeuE-type"/>
</dbReference>
<dbReference type="PANTHER" id="PTHR30086">
    <property type="entry name" value="ARGININE EXPORTER PROTEIN ARGO"/>
    <property type="match status" value="1"/>
</dbReference>
<reference evidence="8" key="2">
    <citation type="submission" date="2016-11" db="EMBL/GenBank/DDBJ databases">
        <authorList>
            <person name="Jaros S."/>
            <person name="Januszkiewicz K."/>
            <person name="Wedrychowicz H."/>
        </authorList>
    </citation>
    <scope>NUCLEOTIDE SEQUENCE [LARGE SCALE GENOMIC DNA]</scope>
    <source>
        <strain evidence="8">DSM 21264</strain>
    </source>
</reference>
<evidence type="ECO:0000256" key="6">
    <source>
        <dbReference type="SAM" id="Phobius"/>
    </source>
</evidence>
<dbReference type="GO" id="GO:0005886">
    <property type="term" value="C:plasma membrane"/>
    <property type="evidence" value="ECO:0007669"/>
    <property type="project" value="UniProtKB-SubCell"/>
</dbReference>
<dbReference type="PANTHER" id="PTHR30086:SF20">
    <property type="entry name" value="ARGININE EXPORTER PROTEIN ARGO-RELATED"/>
    <property type="match status" value="1"/>
</dbReference>
<dbReference type="EMBL" id="FQUH01000040">
    <property type="protein sequence ID" value="SHG19499.1"/>
    <property type="molecule type" value="Genomic_DNA"/>
</dbReference>
<organism evidence="8 9">
    <name type="scientific">Vibrio gazogenes DSM 21264 = NBRC 103151</name>
    <dbReference type="NCBI Taxonomy" id="1123492"/>
    <lineage>
        <taxon>Bacteria</taxon>
        <taxon>Pseudomonadati</taxon>
        <taxon>Pseudomonadota</taxon>
        <taxon>Gammaproteobacteria</taxon>
        <taxon>Vibrionales</taxon>
        <taxon>Vibrionaceae</taxon>
        <taxon>Vibrio</taxon>
    </lineage>
</organism>
<evidence type="ECO:0000256" key="1">
    <source>
        <dbReference type="ARBA" id="ARBA00004651"/>
    </source>
</evidence>
<feature type="transmembrane region" description="Helical" evidence="6">
    <location>
        <begin position="153"/>
        <end position="171"/>
    </location>
</feature>
<dbReference type="RefSeq" id="WP_072963782.1">
    <property type="nucleotide sequence ID" value="NZ_FQUH01000040.1"/>
</dbReference>
<keyword evidence="5 6" id="KW-0472">Membrane</keyword>
<evidence type="ECO:0000313" key="9">
    <source>
        <dbReference type="Proteomes" id="UP000184159"/>
    </source>
</evidence>
<keyword evidence="3 6" id="KW-0812">Transmembrane</keyword>
<feature type="transmembrane region" description="Helical" evidence="6">
    <location>
        <begin position="131"/>
        <end position="147"/>
    </location>
</feature>
<evidence type="ECO:0000256" key="3">
    <source>
        <dbReference type="ARBA" id="ARBA00022692"/>
    </source>
</evidence>
<feature type="transmembrane region" description="Helical" evidence="6">
    <location>
        <begin position="39"/>
        <end position="65"/>
    </location>
</feature>
<dbReference type="EMBL" id="FQUH01000041">
    <property type="protein sequence ID" value="SHG19785.1"/>
    <property type="molecule type" value="Genomic_DNA"/>
</dbReference>
<protein>
    <submittedName>
        <fullName evidence="8">Threonine/homoserine/homoserine lactone efflux protein</fullName>
    </submittedName>
</protein>